<evidence type="ECO:0000256" key="3">
    <source>
        <dbReference type="ARBA" id="ARBA00011914"/>
    </source>
</evidence>
<evidence type="ECO:0000256" key="6">
    <source>
        <dbReference type="ARBA" id="ARBA00022603"/>
    </source>
</evidence>
<evidence type="ECO:0000256" key="1">
    <source>
        <dbReference type="ARBA" id="ARBA00004123"/>
    </source>
</evidence>
<dbReference type="Gene3D" id="3.40.50.150">
    <property type="entry name" value="Vaccinia Virus protein VP39"/>
    <property type="match status" value="1"/>
</dbReference>
<dbReference type="PANTHER" id="PTHR13539">
    <property type="entry name" value="CALMODULIN-LYSINE N-METHYLTRANSFERASE"/>
    <property type="match status" value="1"/>
</dbReference>
<evidence type="ECO:0000256" key="8">
    <source>
        <dbReference type="ARBA" id="ARBA00023242"/>
    </source>
</evidence>
<proteinExistence type="predicted"/>
<evidence type="ECO:0000313" key="9">
    <source>
        <dbReference type="EMBL" id="KAJ8896213.1"/>
    </source>
</evidence>
<organism evidence="9 10">
    <name type="scientific">Dryococelus australis</name>
    <dbReference type="NCBI Taxonomy" id="614101"/>
    <lineage>
        <taxon>Eukaryota</taxon>
        <taxon>Metazoa</taxon>
        <taxon>Ecdysozoa</taxon>
        <taxon>Arthropoda</taxon>
        <taxon>Hexapoda</taxon>
        <taxon>Insecta</taxon>
        <taxon>Pterygota</taxon>
        <taxon>Neoptera</taxon>
        <taxon>Polyneoptera</taxon>
        <taxon>Phasmatodea</taxon>
        <taxon>Verophasmatodea</taxon>
        <taxon>Anareolatae</taxon>
        <taxon>Phasmatidae</taxon>
        <taxon>Eurycanthinae</taxon>
        <taxon>Dryococelus</taxon>
    </lineage>
</organism>
<sequence length="325" mass="37141">MSLGCNGYQSICRVERKQSQYQRSSEPCASRNEMARRRWKILAHALQKSSDIDDSISSVQRFTYELVISKPLPFKSQLCFGDPLASWYEYCATIGCESFSVYVRHPSRNFTAVELMGFNNTGNICIWPSEEVLSFYVLCNLHKFAGKSVLELGGGMTCLAGLMVAKYSSAARIHLTDGNRLAVDNLKHVVERNGFACTDRVTHSVLQWNDIRKMPSDKQMPMYDIILSADCLFFDEVRLDLVETIWSSLKDNGVALVMAPRRGNTFEKFAEAANLRGFICTKKLQYNDMVWSRHVKMKQTCDYNEDIHYPLLLVLTKNYANLLFH</sequence>
<name>A0ABQ9IK53_9NEOP</name>
<protein>
    <recommendedName>
        <fullName evidence="4">Calmodulin-lysine N-methyltransferase</fullName>
        <ecNumber evidence="3">2.1.1.60</ecNumber>
    </recommendedName>
</protein>
<evidence type="ECO:0000256" key="2">
    <source>
        <dbReference type="ARBA" id="ARBA00004496"/>
    </source>
</evidence>
<keyword evidence="8" id="KW-0539">Nucleus</keyword>
<dbReference type="InterPro" id="IPR025800">
    <property type="entry name" value="CaM-Lys-N-MeTrfase"/>
</dbReference>
<keyword evidence="5" id="KW-0963">Cytoplasm</keyword>
<dbReference type="Proteomes" id="UP001159363">
    <property type="component" value="Chromosome 1"/>
</dbReference>
<dbReference type="EMBL" id="JARBHB010000001">
    <property type="protein sequence ID" value="KAJ8896213.1"/>
    <property type="molecule type" value="Genomic_DNA"/>
</dbReference>
<accession>A0ABQ9IK53</accession>
<dbReference type="InterPro" id="IPR019410">
    <property type="entry name" value="Methyltransf_16"/>
</dbReference>
<dbReference type="InterPro" id="IPR029063">
    <property type="entry name" value="SAM-dependent_MTases_sf"/>
</dbReference>
<evidence type="ECO:0000256" key="5">
    <source>
        <dbReference type="ARBA" id="ARBA00022490"/>
    </source>
</evidence>
<comment type="subcellular location">
    <subcellularLocation>
        <location evidence="2">Cytoplasm</location>
    </subcellularLocation>
    <subcellularLocation>
        <location evidence="1">Nucleus</location>
    </subcellularLocation>
</comment>
<keyword evidence="6" id="KW-0489">Methyltransferase</keyword>
<gene>
    <name evidence="9" type="ORF">PR048_001556</name>
</gene>
<evidence type="ECO:0000256" key="7">
    <source>
        <dbReference type="ARBA" id="ARBA00022679"/>
    </source>
</evidence>
<reference evidence="9 10" key="1">
    <citation type="submission" date="2023-02" db="EMBL/GenBank/DDBJ databases">
        <title>LHISI_Scaffold_Assembly.</title>
        <authorList>
            <person name="Stuart O.P."/>
            <person name="Cleave R."/>
            <person name="Magrath M.J.L."/>
            <person name="Mikheyev A.S."/>
        </authorList>
    </citation>
    <scope>NUCLEOTIDE SEQUENCE [LARGE SCALE GENOMIC DNA]</scope>
    <source>
        <strain evidence="9">Daus_M_001</strain>
        <tissue evidence="9">Leg muscle</tissue>
    </source>
</reference>
<dbReference type="PANTHER" id="PTHR13539:SF3">
    <property type="entry name" value="CALMODULIN-LYSINE N-METHYLTRANSFERASE"/>
    <property type="match status" value="1"/>
</dbReference>
<dbReference type="EC" id="2.1.1.60" evidence="3"/>
<dbReference type="SUPFAM" id="SSF53335">
    <property type="entry name" value="S-adenosyl-L-methionine-dependent methyltransferases"/>
    <property type="match status" value="1"/>
</dbReference>
<keyword evidence="10" id="KW-1185">Reference proteome</keyword>
<keyword evidence="7" id="KW-0808">Transferase</keyword>
<evidence type="ECO:0000256" key="4">
    <source>
        <dbReference type="ARBA" id="ARBA00020594"/>
    </source>
</evidence>
<evidence type="ECO:0000313" key="10">
    <source>
        <dbReference type="Proteomes" id="UP001159363"/>
    </source>
</evidence>
<comment type="caution">
    <text evidence="9">The sequence shown here is derived from an EMBL/GenBank/DDBJ whole genome shotgun (WGS) entry which is preliminary data.</text>
</comment>
<dbReference type="Pfam" id="PF10294">
    <property type="entry name" value="Methyltransf_16"/>
    <property type="match status" value="1"/>
</dbReference>